<evidence type="ECO:0000313" key="2">
    <source>
        <dbReference type="EMBL" id="GAA49725.1"/>
    </source>
</evidence>
<accession>G7Y9U1</accession>
<name>G7Y9U1_CLOSI</name>
<evidence type="ECO:0000256" key="1">
    <source>
        <dbReference type="SAM" id="MobiDB-lite"/>
    </source>
</evidence>
<organism evidence="2 3">
    <name type="scientific">Clonorchis sinensis</name>
    <name type="common">Chinese liver fluke</name>
    <dbReference type="NCBI Taxonomy" id="79923"/>
    <lineage>
        <taxon>Eukaryota</taxon>
        <taxon>Metazoa</taxon>
        <taxon>Spiralia</taxon>
        <taxon>Lophotrochozoa</taxon>
        <taxon>Platyhelminthes</taxon>
        <taxon>Trematoda</taxon>
        <taxon>Digenea</taxon>
        <taxon>Opisthorchiida</taxon>
        <taxon>Opisthorchiata</taxon>
        <taxon>Opisthorchiidae</taxon>
        <taxon>Clonorchis</taxon>
    </lineage>
</organism>
<gene>
    <name evidence="2" type="ORF">CLF_103484</name>
</gene>
<sequence>MRRFKTVRMAPGCDLTVFFASLQKSSDLALPGLDRASRHQLLSDQFVEGAQPALGARLRLARAASQLSVEHLVHLARELAEAPLATFPSQENRQDSTVEDLKTEARSNEPMLQVWNAWPLEESRPSYPTTRT</sequence>
<protein>
    <submittedName>
        <fullName evidence="2">Gap-Pol polyprotein</fullName>
    </submittedName>
</protein>
<feature type="compositionally biased region" description="Basic and acidic residues" evidence="1">
    <location>
        <begin position="92"/>
        <end position="106"/>
    </location>
</feature>
<evidence type="ECO:0000313" key="3">
    <source>
        <dbReference type="Proteomes" id="UP000008909"/>
    </source>
</evidence>
<reference key="2">
    <citation type="submission" date="2011-10" db="EMBL/GenBank/DDBJ databases">
        <title>The genome and transcriptome sequence of Clonorchis sinensis provide insights into the carcinogenic liver fluke.</title>
        <authorList>
            <person name="Wang X."/>
            <person name="Huang Y."/>
            <person name="Chen W."/>
            <person name="Liu H."/>
            <person name="Guo L."/>
            <person name="Chen Y."/>
            <person name="Luo F."/>
            <person name="Zhou W."/>
            <person name="Sun J."/>
            <person name="Mao Q."/>
            <person name="Liang P."/>
            <person name="Zhou C."/>
            <person name="Tian Y."/>
            <person name="Men J."/>
            <person name="Lv X."/>
            <person name="Huang L."/>
            <person name="Zhou J."/>
            <person name="Hu Y."/>
            <person name="Li R."/>
            <person name="Zhang F."/>
            <person name="Lei H."/>
            <person name="Li X."/>
            <person name="Hu X."/>
            <person name="Liang C."/>
            <person name="Xu J."/>
            <person name="Wu Z."/>
            <person name="Yu X."/>
        </authorList>
    </citation>
    <scope>NUCLEOTIDE SEQUENCE</scope>
    <source>
        <strain>Henan</strain>
    </source>
</reference>
<dbReference type="EMBL" id="DF142981">
    <property type="protein sequence ID" value="GAA49725.1"/>
    <property type="molecule type" value="Genomic_DNA"/>
</dbReference>
<dbReference type="Proteomes" id="UP000008909">
    <property type="component" value="Unassembled WGS sequence"/>
</dbReference>
<dbReference type="AlphaFoldDB" id="G7Y9U1"/>
<keyword evidence="3" id="KW-1185">Reference proteome</keyword>
<proteinExistence type="predicted"/>
<feature type="region of interest" description="Disordered" evidence="1">
    <location>
        <begin position="86"/>
        <end position="106"/>
    </location>
</feature>
<reference evidence="2" key="1">
    <citation type="journal article" date="2011" name="Genome Biol.">
        <title>The draft genome of the carcinogenic human liver fluke Clonorchis sinensis.</title>
        <authorList>
            <person name="Wang X."/>
            <person name="Chen W."/>
            <person name="Huang Y."/>
            <person name="Sun J."/>
            <person name="Men J."/>
            <person name="Liu H."/>
            <person name="Luo F."/>
            <person name="Guo L."/>
            <person name="Lv X."/>
            <person name="Deng C."/>
            <person name="Zhou C."/>
            <person name="Fan Y."/>
            <person name="Li X."/>
            <person name="Huang L."/>
            <person name="Hu Y."/>
            <person name="Liang C."/>
            <person name="Hu X."/>
            <person name="Xu J."/>
            <person name="Yu X."/>
        </authorList>
    </citation>
    <scope>NUCLEOTIDE SEQUENCE [LARGE SCALE GENOMIC DNA]</scope>
    <source>
        <strain evidence="2">Henan</strain>
    </source>
</reference>